<dbReference type="EMBL" id="JAKRRY010000009">
    <property type="protein sequence ID" value="MCW8346105.1"/>
    <property type="molecule type" value="Genomic_DNA"/>
</dbReference>
<reference evidence="13" key="1">
    <citation type="submission" date="2022-02" db="EMBL/GenBank/DDBJ databases">
        <title>Vibrio sp. nov, a new bacterium isolated from seawater.</title>
        <authorList>
            <person name="Yuan Y."/>
        </authorList>
    </citation>
    <scope>NUCLEOTIDE SEQUENCE</scope>
    <source>
        <strain evidence="13">ZSDZ65</strain>
    </source>
</reference>
<keyword evidence="4" id="KW-0488">Methylation</keyword>
<dbReference type="SUPFAM" id="SSF54523">
    <property type="entry name" value="Pili subunits"/>
    <property type="match status" value="1"/>
</dbReference>
<evidence type="ECO:0000256" key="8">
    <source>
        <dbReference type="ARBA" id="ARBA00023136"/>
    </source>
</evidence>
<dbReference type="InterPro" id="IPR022346">
    <property type="entry name" value="T2SS_GspH"/>
</dbReference>
<feature type="transmembrane region" description="Helical" evidence="11">
    <location>
        <begin position="7"/>
        <end position="28"/>
    </location>
</feature>
<proteinExistence type="inferred from homology"/>
<sequence>MVRGFTLLELMISVFVMMILMLSVAPSFSGLSKEVKVERAAAEIYGMLMQTKAEAIMRNEPLWSHFNHLPQGAEDGSWNILVTNSPSLSGTTFMALSGQPYQNVHLHLNHNSKQIKFDNLTGVVLSTGTITISPYSQQNSGIRIKTSAASGRIVVCQFGDAEYGVGDCSV</sequence>
<dbReference type="InterPro" id="IPR045584">
    <property type="entry name" value="Pilin-like"/>
</dbReference>
<dbReference type="GO" id="GO:0005886">
    <property type="term" value="C:plasma membrane"/>
    <property type="evidence" value="ECO:0007669"/>
    <property type="project" value="UniProtKB-SubCell"/>
</dbReference>
<evidence type="ECO:0000256" key="11">
    <source>
        <dbReference type="SAM" id="Phobius"/>
    </source>
</evidence>
<evidence type="ECO:0000256" key="4">
    <source>
        <dbReference type="ARBA" id="ARBA00022481"/>
    </source>
</evidence>
<comment type="subcellular location">
    <subcellularLocation>
        <location evidence="1">Cell inner membrane</location>
        <topology evidence="1">Single-pass membrane protein</topology>
    </subcellularLocation>
</comment>
<keyword evidence="6 11" id="KW-0812">Transmembrane</keyword>
<protein>
    <recommendedName>
        <fullName evidence="2">Type II secretion system protein H</fullName>
    </recommendedName>
    <alternativeName>
        <fullName evidence="10">General secretion pathway protein H</fullName>
    </alternativeName>
</protein>
<dbReference type="PROSITE" id="PS00409">
    <property type="entry name" value="PROKAR_NTER_METHYL"/>
    <property type="match status" value="1"/>
</dbReference>
<dbReference type="InterPro" id="IPR016824">
    <property type="entry name" value="Tfp-pilus_assembly_FimT"/>
</dbReference>
<comment type="similarity">
    <text evidence="9">Belongs to the GSP H family.</text>
</comment>
<keyword evidence="8 11" id="KW-0472">Membrane</keyword>
<keyword evidence="5" id="KW-0997">Cell inner membrane</keyword>
<dbReference type="Pfam" id="PF07963">
    <property type="entry name" value="N_methyl"/>
    <property type="match status" value="1"/>
</dbReference>
<keyword evidence="7 11" id="KW-1133">Transmembrane helix</keyword>
<dbReference type="GO" id="GO:0015627">
    <property type="term" value="C:type II protein secretion system complex"/>
    <property type="evidence" value="ECO:0007669"/>
    <property type="project" value="InterPro"/>
</dbReference>
<accession>A0A9X3CMN0</accession>
<evidence type="ECO:0000256" key="9">
    <source>
        <dbReference type="ARBA" id="ARBA00025772"/>
    </source>
</evidence>
<evidence type="ECO:0000259" key="12">
    <source>
        <dbReference type="Pfam" id="PF12019"/>
    </source>
</evidence>
<name>A0A9X3CMN0_9VIBR</name>
<evidence type="ECO:0000256" key="3">
    <source>
        <dbReference type="ARBA" id="ARBA00022475"/>
    </source>
</evidence>
<keyword evidence="3" id="KW-1003">Cell membrane</keyword>
<feature type="domain" description="General secretion pathway GspH" evidence="12">
    <location>
        <begin position="40"/>
        <end position="148"/>
    </location>
</feature>
<evidence type="ECO:0000256" key="2">
    <source>
        <dbReference type="ARBA" id="ARBA00021549"/>
    </source>
</evidence>
<evidence type="ECO:0000256" key="10">
    <source>
        <dbReference type="ARBA" id="ARBA00030775"/>
    </source>
</evidence>
<organism evidence="13 14">
    <name type="scientific">Vibrio qingdaonensis</name>
    <dbReference type="NCBI Taxonomy" id="2829491"/>
    <lineage>
        <taxon>Bacteria</taxon>
        <taxon>Pseudomonadati</taxon>
        <taxon>Pseudomonadota</taxon>
        <taxon>Gammaproteobacteria</taxon>
        <taxon>Vibrionales</taxon>
        <taxon>Vibrionaceae</taxon>
        <taxon>Vibrio</taxon>
    </lineage>
</organism>
<evidence type="ECO:0000256" key="5">
    <source>
        <dbReference type="ARBA" id="ARBA00022519"/>
    </source>
</evidence>
<dbReference type="GO" id="GO:0015628">
    <property type="term" value="P:protein secretion by the type II secretion system"/>
    <property type="evidence" value="ECO:0007669"/>
    <property type="project" value="InterPro"/>
</dbReference>
<dbReference type="InterPro" id="IPR012902">
    <property type="entry name" value="N_methyl_site"/>
</dbReference>
<dbReference type="PIRSF" id="PIRSF024622">
    <property type="entry name" value="Tfp_FimT"/>
    <property type="match status" value="1"/>
</dbReference>
<evidence type="ECO:0000256" key="1">
    <source>
        <dbReference type="ARBA" id="ARBA00004377"/>
    </source>
</evidence>
<gene>
    <name evidence="13" type="ORF">MD535_08815</name>
</gene>
<dbReference type="Gene3D" id="3.30.700.10">
    <property type="entry name" value="Glycoprotein, Type 4 Pilin"/>
    <property type="match status" value="1"/>
</dbReference>
<keyword evidence="14" id="KW-1185">Reference proteome</keyword>
<evidence type="ECO:0000313" key="13">
    <source>
        <dbReference type="EMBL" id="MCW8346105.1"/>
    </source>
</evidence>
<dbReference type="RefSeq" id="WP_265674501.1">
    <property type="nucleotide sequence ID" value="NZ_JAKRRY010000009.1"/>
</dbReference>
<dbReference type="AlphaFoldDB" id="A0A9X3CMN0"/>
<evidence type="ECO:0000313" key="14">
    <source>
        <dbReference type="Proteomes" id="UP001155587"/>
    </source>
</evidence>
<dbReference type="Proteomes" id="UP001155587">
    <property type="component" value="Unassembled WGS sequence"/>
</dbReference>
<evidence type="ECO:0000256" key="6">
    <source>
        <dbReference type="ARBA" id="ARBA00022692"/>
    </source>
</evidence>
<comment type="caution">
    <text evidence="13">The sequence shown here is derived from an EMBL/GenBank/DDBJ whole genome shotgun (WGS) entry which is preliminary data.</text>
</comment>
<evidence type="ECO:0000256" key="7">
    <source>
        <dbReference type="ARBA" id="ARBA00022989"/>
    </source>
</evidence>
<dbReference type="Pfam" id="PF12019">
    <property type="entry name" value="GspH"/>
    <property type="match status" value="1"/>
</dbReference>